<dbReference type="SMART" id="SM00473">
    <property type="entry name" value="PAN_AP"/>
    <property type="match status" value="4"/>
</dbReference>
<protein>
    <submittedName>
        <fullName evidence="4">(salmon louse) hypothetical protein</fullName>
    </submittedName>
</protein>
<dbReference type="GO" id="GO:0005576">
    <property type="term" value="C:extracellular region"/>
    <property type="evidence" value="ECO:0007669"/>
    <property type="project" value="InterPro"/>
</dbReference>
<feature type="domain" description="Apple" evidence="3">
    <location>
        <begin position="82"/>
        <end position="157"/>
    </location>
</feature>
<dbReference type="GO" id="GO:0006508">
    <property type="term" value="P:proteolysis"/>
    <property type="evidence" value="ECO:0007669"/>
    <property type="project" value="InterPro"/>
</dbReference>
<evidence type="ECO:0000313" key="4">
    <source>
        <dbReference type="EMBL" id="CAF2842655.1"/>
    </source>
</evidence>
<dbReference type="Gene3D" id="3.50.4.10">
    <property type="entry name" value="Hepatocyte Growth Factor"/>
    <property type="match status" value="8"/>
</dbReference>
<name>A0A7R8H459_LEPSM</name>
<dbReference type="EMBL" id="HG994593">
    <property type="protein sequence ID" value="CAF2842655.1"/>
    <property type="molecule type" value="Genomic_DNA"/>
</dbReference>
<dbReference type="Pfam" id="PF00024">
    <property type="entry name" value="PAN_1"/>
    <property type="match status" value="5"/>
</dbReference>
<dbReference type="Proteomes" id="UP000675881">
    <property type="component" value="Chromosome 14"/>
</dbReference>
<keyword evidence="2" id="KW-1015">Disulfide bond</keyword>
<reference evidence="4" key="1">
    <citation type="submission" date="2021-02" db="EMBL/GenBank/DDBJ databases">
        <authorList>
            <person name="Bekaert M."/>
        </authorList>
    </citation>
    <scope>NUCLEOTIDE SEQUENCE</scope>
    <source>
        <strain evidence="4">IoA-00</strain>
    </source>
</reference>
<evidence type="ECO:0000313" key="5">
    <source>
        <dbReference type="Proteomes" id="UP000675881"/>
    </source>
</evidence>
<evidence type="ECO:0000259" key="3">
    <source>
        <dbReference type="PROSITE" id="PS50948"/>
    </source>
</evidence>
<keyword evidence="5" id="KW-1185">Reference proteome</keyword>
<feature type="domain" description="Apple" evidence="3">
    <location>
        <begin position="314"/>
        <end position="385"/>
    </location>
</feature>
<evidence type="ECO:0000256" key="2">
    <source>
        <dbReference type="ARBA" id="ARBA00023157"/>
    </source>
</evidence>
<proteinExistence type="predicted"/>
<sequence>MVLHEDVDASDIFKTYKNISMENCRGLCGILSNCFGFSYDLEETICHLSNGTARVQTTKYIVSGNKSCIGDVTQPTNLQKECQYESTKAIGESIDKYSSIPSVTLCKSICRHIQACQAFTYSRNTSTCTLLADAELSDRDHNYVTGHKSCDGYIPNCFVNDFEYSGTDVDVVKNVGHVQECQKLCQDIPYCFFWTYHSDIEQCTRKSSVRRIKHHSFATSGSRNCHDSIIKSVEFTGYGSLDQYVDVKTLDDCQQKCQEDYRCSFWNLYSISSNKSLKICETRYSYSDLAFNHNCKSGYKWNIFLPKHAKSIDCSWEGVKLQTGPLDLIEGRVFSHDQCQYFCRTKENCTFWSYHHKKGKCFLFDTNSMEHLKNDMGFISGPKYCDGTCYSKNVRFNAKKILTLNNVKSPVTCQSYCKREIQCKGFNYVRSTNICLLVKEGPKQYDSEVISGIKTCKAKEKNVFVNLKDCYDYGVDYKEGDIMQVNGIIAPWECQLECQKVQRCNHWTYKKKCLLKTDHKGLTYTLNKNTVSGPKYCFEYKQDVDIKGGHFRTFREIKSAMICQKECDKNPRCLLFSYHPPKLECHLKTNGTLTYRKNFVASSKTVYNKNITTAISPIIQTVVRTPSNYINTQYSYDVSPYL</sequence>
<accession>A0A7R8H459</accession>
<feature type="domain" description="Apple" evidence="3">
    <location>
        <begin position="389"/>
        <end position="456"/>
    </location>
</feature>
<dbReference type="SUPFAM" id="SSF57414">
    <property type="entry name" value="Hairpin loop containing domain-like"/>
    <property type="match status" value="6"/>
</dbReference>
<dbReference type="OrthoDB" id="9981255at2759"/>
<dbReference type="Pfam" id="PF14295">
    <property type="entry name" value="PAN_4"/>
    <property type="match status" value="3"/>
</dbReference>
<dbReference type="SMART" id="SM00223">
    <property type="entry name" value="APPLE"/>
    <property type="match status" value="7"/>
</dbReference>
<organism evidence="4 5">
    <name type="scientific">Lepeophtheirus salmonis</name>
    <name type="common">Salmon louse</name>
    <name type="synonym">Caligus salmonis</name>
    <dbReference type="NCBI Taxonomy" id="72036"/>
    <lineage>
        <taxon>Eukaryota</taxon>
        <taxon>Metazoa</taxon>
        <taxon>Ecdysozoa</taxon>
        <taxon>Arthropoda</taxon>
        <taxon>Crustacea</taxon>
        <taxon>Multicrustacea</taxon>
        <taxon>Hexanauplia</taxon>
        <taxon>Copepoda</taxon>
        <taxon>Siphonostomatoida</taxon>
        <taxon>Caligidae</taxon>
        <taxon>Lepeophtheirus</taxon>
    </lineage>
</organism>
<evidence type="ECO:0000256" key="1">
    <source>
        <dbReference type="ARBA" id="ARBA00022737"/>
    </source>
</evidence>
<dbReference type="InterPro" id="IPR003609">
    <property type="entry name" value="Pan_app"/>
</dbReference>
<gene>
    <name evidence="4" type="ORF">LSAA_5580</name>
</gene>
<dbReference type="PROSITE" id="PS50948">
    <property type="entry name" value="PAN"/>
    <property type="match status" value="4"/>
</dbReference>
<keyword evidence="1" id="KW-0677">Repeat</keyword>
<feature type="domain" description="Apple" evidence="3">
    <location>
        <begin position="537"/>
        <end position="612"/>
    </location>
</feature>
<dbReference type="CDD" id="cd01100">
    <property type="entry name" value="APPLE_Factor_XI_like"/>
    <property type="match status" value="1"/>
</dbReference>
<dbReference type="AlphaFoldDB" id="A0A7R8H459"/>
<dbReference type="InterPro" id="IPR000177">
    <property type="entry name" value="Apple"/>
</dbReference>